<dbReference type="AlphaFoldDB" id="A0A8J0TL39"/>
<dbReference type="PROSITE" id="PS00086">
    <property type="entry name" value="CYTOCHROME_P450"/>
    <property type="match status" value="2"/>
</dbReference>
<keyword evidence="7" id="KW-0256">Endoplasmic reticulum</keyword>
<dbReference type="GO" id="GO:0005506">
    <property type="term" value="F:iron ion binding"/>
    <property type="evidence" value="ECO:0007669"/>
    <property type="project" value="InterPro"/>
</dbReference>
<dbReference type="PRINTS" id="PR00385">
    <property type="entry name" value="P450"/>
</dbReference>
<keyword evidence="12 14" id="KW-0472">Membrane</keyword>
<keyword evidence="15" id="KW-1185">Reference proteome</keyword>
<accession>A0A8J0TL39</accession>
<evidence type="ECO:0000256" key="1">
    <source>
        <dbReference type="ARBA" id="ARBA00001971"/>
    </source>
</evidence>
<dbReference type="PANTHER" id="PTHR24300:SF153">
    <property type="entry name" value="CYTOCHROME P450 2G1-LIKE-RELATED"/>
    <property type="match status" value="1"/>
</dbReference>
<evidence type="ECO:0000256" key="10">
    <source>
        <dbReference type="ARBA" id="ARBA00023004"/>
    </source>
</evidence>
<keyword evidence="14" id="KW-0812">Transmembrane</keyword>
<comment type="similarity">
    <text evidence="4">Belongs to the cytochrome P450 family.</text>
</comment>
<feature type="transmembrane region" description="Helical" evidence="14">
    <location>
        <begin position="6"/>
        <end position="24"/>
    </location>
</feature>
<dbReference type="Pfam" id="PF00067">
    <property type="entry name" value="p450"/>
    <property type="match status" value="2"/>
</dbReference>
<evidence type="ECO:0000256" key="12">
    <source>
        <dbReference type="ARBA" id="ARBA00023136"/>
    </source>
</evidence>
<keyword evidence="10 13" id="KW-0408">Iron</keyword>
<evidence type="ECO:0000256" key="14">
    <source>
        <dbReference type="SAM" id="Phobius"/>
    </source>
</evidence>
<dbReference type="SUPFAM" id="SSF48264">
    <property type="entry name" value="Cytochrome P450"/>
    <property type="match status" value="2"/>
</dbReference>
<proteinExistence type="inferred from homology"/>
<dbReference type="InterPro" id="IPR001128">
    <property type="entry name" value="Cyt_P450"/>
</dbReference>
<dbReference type="FunFam" id="1.10.630.10:FF:000001">
    <property type="entry name" value="Cytochrome P450, family 2"/>
    <property type="match status" value="2"/>
</dbReference>
<dbReference type="GO" id="GO:0005737">
    <property type="term" value="C:cytoplasm"/>
    <property type="evidence" value="ECO:0000318"/>
    <property type="project" value="GO_Central"/>
</dbReference>
<evidence type="ECO:0000256" key="7">
    <source>
        <dbReference type="ARBA" id="ARBA00022824"/>
    </source>
</evidence>
<dbReference type="GO" id="GO:0006805">
    <property type="term" value="P:xenobiotic metabolic process"/>
    <property type="evidence" value="ECO:0000318"/>
    <property type="project" value="GO_Central"/>
</dbReference>
<dbReference type="OrthoDB" id="1055148at2759"/>
<comment type="cofactor">
    <cofactor evidence="1 13">
        <name>heme</name>
        <dbReference type="ChEBI" id="CHEBI:30413"/>
    </cofactor>
</comment>
<evidence type="ECO:0000256" key="2">
    <source>
        <dbReference type="ARBA" id="ARBA00004524"/>
    </source>
</evidence>
<evidence type="ECO:0000256" key="5">
    <source>
        <dbReference type="ARBA" id="ARBA00022617"/>
    </source>
</evidence>
<comment type="subcellular location">
    <subcellularLocation>
        <location evidence="3">Endoplasmic reticulum membrane</location>
    </subcellularLocation>
    <subcellularLocation>
        <location evidence="2">Microsome membrane</location>
    </subcellularLocation>
</comment>
<keyword evidence="11" id="KW-0503">Monooxygenase</keyword>
<evidence type="ECO:0000256" key="11">
    <source>
        <dbReference type="ARBA" id="ARBA00023033"/>
    </source>
</evidence>
<keyword evidence="8" id="KW-0492">Microsome</keyword>
<dbReference type="InterPro" id="IPR017972">
    <property type="entry name" value="Cyt_P450_CS"/>
</dbReference>
<evidence type="ECO:0000256" key="13">
    <source>
        <dbReference type="PIRSR" id="PIRSR602401-1"/>
    </source>
</evidence>
<dbReference type="InterPro" id="IPR036396">
    <property type="entry name" value="Cyt_P450_sf"/>
</dbReference>
<dbReference type="InterPro" id="IPR002401">
    <property type="entry name" value="Cyt_P450_E_grp-I"/>
</dbReference>
<dbReference type="KEGG" id="xla:108698627"/>
<dbReference type="GO" id="GO:0019373">
    <property type="term" value="P:epoxygenase P450 pathway"/>
    <property type="evidence" value="ECO:0000318"/>
    <property type="project" value="GO_Central"/>
</dbReference>
<dbReference type="RefSeq" id="XP_018085737.2">
    <property type="nucleotide sequence ID" value="XM_018230248.2"/>
</dbReference>
<sequence>MDWPLEINGLSILLLTAAFLYLLARKVGKKRRGNLPPGPKPLPILGNLLQLKSREIHKPLLEFSKKYGPVYTLYMGSMPAVVLCGYEAVKEALVDNAEKFSGRAELPIINLTSQGYGIAFSNGERWKELRRFSLTTLRNFGMGKRNIEERIQEEINYLLEVFRETQGSVFNPAFIIRRSVSNVICSVLFGKRFDYTDQKLQILLDLVAENLRRVDNIWVQVYNFIPKLLDILPGPHHKLTENYKAQLRYVEEIVQEHGEMLDPSSPQDYIDAFLLKMEQERKKAHTEYNVQNLLSCTLDIFFAGQESSSSTLGYGLLILMKYPYIKEKVQAEIESVIGRSRRPCMDDRAKMPYTEAVIHEIMRFIDFLPLGAPHCVTEDTLFRGYTIPKGTTIFPFLHSVLFDPLMFERPQEFNPEHFLNQDGSFRKNEGFMAFSAGKRACPGKSLARVEIFLYLTSILQQFDLQPELSTEEIDLSPEYSGFGKIAPSFQLKLIPHYSQVLSWLELIISMFPSIVTISIIGFLVLLTIAWWKKNLKDHSMLPPGPTPLPFLGNLLQVKPKEFLKALDKLKEKHGSIFTVYIGARPVVMLCGYKTVKEALIDQPDAFGSRGKMPLAEHILKGYGITGSNGDRWKQLRRFALTTLRNFGMGKRTIEKRIQEESTFLIEEFGNTEGKPFDPTFYVGCAVSNIICSIVFGERFDYKDEQFLFLLKNINKVLRFMNSSWGVIFFTFHKILCHIPGPHQKAMKDLTDLKGFVQQRVRESKEILDVNSPQNFIDCFLIKMQEEQQNPNTEFHIDNLTGSALNLFFAGTETVSTTLRYGILILLKWPHIQGRIQEEIDHVIGRQQCPEIEDRNKMPYTDAVIHEIQRFCDIVPTGLPHTASHNVSFRGYNIPKGTDVFPLLTTVLKDPELFKNPEEFHPERFLDEHGVLRKSQAFMPFSAGKRMCPGESLARMEIFLFLTSLLQKFTLRPIVPSEDLDVTPEISSSGHLPREYKMCALPRQ</sequence>
<dbReference type="PANTHER" id="PTHR24300">
    <property type="entry name" value="CYTOCHROME P450 508A4-RELATED"/>
    <property type="match status" value="1"/>
</dbReference>
<protein>
    <submittedName>
        <fullName evidence="16">Uncharacterized protein LOC108698627</fullName>
    </submittedName>
</protein>
<name>A0A8J0TL39_XENLA</name>
<dbReference type="PRINTS" id="PR00463">
    <property type="entry name" value="EP450I"/>
</dbReference>
<keyword evidence="6 13" id="KW-0479">Metal-binding</keyword>
<dbReference type="CDD" id="cd11026">
    <property type="entry name" value="CYP2"/>
    <property type="match status" value="2"/>
</dbReference>
<organism evidence="15 16">
    <name type="scientific">Xenopus laevis</name>
    <name type="common">African clawed frog</name>
    <dbReference type="NCBI Taxonomy" id="8355"/>
    <lineage>
        <taxon>Eukaryota</taxon>
        <taxon>Metazoa</taxon>
        <taxon>Chordata</taxon>
        <taxon>Craniata</taxon>
        <taxon>Vertebrata</taxon>
        <taxon>Euteleostomi</taxon>
        <taxon>Amphibia</taxon>
        <taxon>Batrachia</taxon>
        <taxon>Anura</taxon>
        <taxon>Pipoidea</taxon>
        <taxon>Pipidae</taxon>
        <taxon>Xenopodinae</taxon>
        <taxon>Xenopus</taxon>
        <taxon>Xenopus</taxon>
    </lineage>
</organism>
<dbReference type="Gene3D" id="1.10.630.10">
    <property type="entry name" value="Cytochrome P450"/>
    <property type="match status" value="2"/>
</dbReference>
<dbReference type="GO" id="GO:0020037">
    <property type="term" value="F:heme binding"/>
    <property type="evidence" value="ECO:0000318"/>
    <property type="project" value="GO_Central"/>
</dbReference>
<evidence type="ECO:0000256" key="6">
    <source>
        <dbReference type="ARBA" id="ARBA00022723"/>
    </source>
</evidence>
<evidence type="ECO:0000313" key="16">
    <source>
        <dbReference type="RefSeq" id="XP_018085737.2"/>
    </source>
</evidence>
<gene>
    <name evidence="16" type="primary">LOC108698627</name>
</gene>
<reference evidence="16" key="1">
    <citation type="submission" date="2025-08" db="UniProtKB">
        <authorList>
            <consortium name="RefSeq"/>
        </authorList>
    </citation>
    <scope>IDENTIFICATION</scope>
    <source>
        <strain evidence="16">J_2021</strain>
        <tissue evidence="16">Erythrocytes</tissue>
    </source>
</reference>
<feature type="binding site" description="axial binding residue" evidence="13">
    <location>
        <position position="947"/>
    </location>
    <ligand>
        <name>heme</name>
        <dbReference type="ChEBI" id="CHEBI:30413"/>
    </ligand>
    <ligandPart>
        <name>Fe</name>
        <dbReference type="ChEBI" id="CHEBI:18248"/>
    </ligandPart>
</feature>
<evidence type="ECO:0000256" key="3">
    <source>
        <dbReference type="ARBA" id="ARBA00004586"/>
    </source>
</evidence>
<evidence type="ECO:0000256" key="4">
    <source>
        <dbReference type="ARBA" id="ARBA00010617"/>
    </source>
</evidence>
<dbReference type="GO" id="GO:0016712">
    <property type="term" value="F:oxidoreductase activity, acting on paired donors, with incorporation or reduction of molecular oxygen, reduced flavin or flavoprotein as one donor, and incorporation of one atom of oxygen"/>
    <property type="evidence" value="ECO:0000318"/>
    <property type="project" value="GO_Central"/>
</dbReference>
<dbReference type="PRINTS" id="PR01684">
    <property type="entry name" value="EP450ICYP2A"/>
</dbReference>
<dbReference type="GO" id="GO:0005789">
    <property type="term" value="C:endoplasmic reticulum membrane"/>
    <property type="evidence" value="ECO:0007669"/>
    <property type="project" value="UniProtKB-SubCell"/>
</dbReference>
<dbReference type="GeneID" id="108698627"/>
<evidence type="ECO:0000256" key="9">
    <source>
        <dbReference type="ARBA" id="ARBA00023002"/>
    </source>
</evidence>
<dbReference type="GO" id="GO:0008392">
    <property type="term" value="F:arachidonate epoxygenase activity"/>
    <property type="evidence" value="ECO:0000318"/>
    <property type="project" value="GO_Central"/>
</dbReference>
<keyword evidence="5 13" id="KW-0349">Heme</keyword>
<feature type="transmembrane region" description="Helical" evidence="14">
    <location>
        <begin position="506"/>
        <end position="531"/>
    </location>
</feature>
<evidence type="ECO:0000313" key="15">
    <source>
        <dbReference type="Proteomes" id="UP000186698"/>
    </source>
</evidence>
<keyword evidence="9" id="KW-0560">Oxidoreductase</keyword>
<dbReference type="InterPro" id="IPR050182">
    <property type="entry name" value="Cytochrome_P450_fam2"/>
</dbReference>
<evidence type="ECO:0000256" key="8">
    <source>
        <dbReference type="ARBA" id="ARBA00022848"/>
    </source>
</evidence>
<keyword evidence="14" id="KW-1133">Transmembrane helix</keyword>
<dbReference type="Proteomes" id="UP000186698">
    <property type="component" value="Chromosome 8L"/>
</dbReference>
<dbReference type="InterPro" id="IPR008067">
    <property type="entry name" value="Cyt_P450_E_grp-I_CYP2A-like"/>
</dbReference>